<dbReference type="InterPro" id="IPR050266">
    <property type="entry name" value="AB_hydrolase_sf"/>
</dbReference>
<dbReference type="Proteomes" id="UP001595616">
    <property type="component" value="Unassembled WGS sequence"/>
</dbReference>
<organism evidence="2 3">
    <name type="scientific">Lacihabitans lacunae</name>
    <dbReference type="NCBI Taxonomy" id="1028214"/>
    <lineage>
        <taxon>Bacteria</taxon>
        <taxon>Pseudomonadati</taxon>
        <taxon>Bacteroidota</taxon>
        <taxon>Cytophagia</taxon>
        <taxon>Cytophagales</taxon>
        <taxon>Leadbetterellaceae</taxon>
        <taxon>Lacihabitans</taxon>
    </lineage>
</organism>
<dbReference type="InterPro" id="IPR000073">
    <property type="entry name" value="AB_hydrolase_1"/>
</dbReference>
<dbReference type="PANTHER" id="PTHR43798">
    <property type="entry name" value="MONOACYLGLYCEROL LIPASE"/>
    <property type="match status" value="1"/>
</dbReference>
<dbReference type="Gene3D" id="3.40.50.1820">
    <property type="entry name" value="alpha/beta hydrolase"/>
    <property type="match status" value="1"/>
</dbReference>
<dbReference type="PROSITE" id="PS51257">
    <property type="entry name" value="PROKAR_LIPOPROTEIN"/>
    <property type="match status" value="1"/>
</dbReference>
<proteinExistence type="predicted"/>
<dbReference type="PANTHER" id="PTHR43798:SF33">
    <property type="entry name" value="HYDROLASE, PUTATIVE (AFU_ORTHOLOGUE AFUA_2G14860)-RELATED"/>
    <property type="match status" value="1"/>
</dbReference>
<accession>A0ABV7YPY6</accession>
<comment type="caution">
    <text evidence="2">The sequence shown here is derived from an EMBL/GenBank/DDBJ whole genome shotgun (WGS) entry which is preliminary data.</text>
</comment>
<dbReference type="RefSeq" id="WP_379834419.1">
    <property type="nucleotide sequence ID" value="NZ_JBHRYQ010000001.1"/>
</dbReference>
<dbReference type="SUPFAM" id="SSF53474">
    <property type="entry name" value="alpha/beta-Hydrolases"/>
    <property type="match status" value="1"/>
</dbReference>
<keyword evidence="2" id="KW-0378">Hydrolase</keyword>
<protein>
    <submittedName>
        <fullName evidence="2">Alpha/beta fold hydrolase</fullName>
    </submittedName>
</protein>
<dbReference type="Pfam" id="PF00561">
    <property type="entry name" value="Abhydrolase_1"/>
    <property type="match status" value="1"/>
</dbReference>
<gene>
    <name evidence="2" type="ORF">ACFOOI_01970</name>
</gene>
<sequence length="274" mass="30816">MKFLPIFILSLLTFVSCKKKTLSPDIFSTETIQLQTHSLQTYTVIKNTKYLVVFESGLGDDHTIWNKKNLPSLLSTNQDVLLYDRAGYGNSGKSDLPRTIATLSSELGSVIDQYSNNRTLILVGHSIAGMILRDYALKNPEKIAGILLIDPSHEAYNQPTQEQEDLIYSQFLKAYGADYGATTEARQIVEDTQYMATLQNLPNVPIVVITSMKEDAEHDASDKQKWFNAHELFKVGISDFTHIVTKKSGHYIFLDEPNLVLENLNLLISKLAKE</sequence>
<evidence type="ECO:0000313" key="2">
    <source>
        <dbReference type="EMBL" id="MFC3809409.1"/>
    </source>
</evidence>
<dbReference type="InterPro" id="IPR029058">
    <property type="entry name" value="AB_hydrolase_fold"/>
</dbReference>
<evidence type="ECO:0000259" key="1">
    <source>
        <dbReference type="Pfam" id="PF00561"/>
    </source>
</evidence>
<keyword evidence="3" id="KW-1185">Reference proteome</keyword>
<dbReference type="GO" id="GO:0016787">
    <property type="term" value="F:hydrolase activity"/>
    <property type="evidence" value="ECO:0007669"/>
    <property type="project" value="UniProtKB-KW"/>
</dbReference>
<feature type="domain" description="AB hydrolase-1" evidence="1">
    <location>
        <begin position="51"/>
        <end position="196"/>
    </location>
</feature>
<name>A0ABV7YPY6_9BACT</name>
<evidence type="ECO:0000313" key="3">
    <source>
        <dbReference type="Proteomes" id="UP001595616"/>
    </source>
</evidence>
<reference evidence="3" key="1">
    <citation type="journal article" date="2019" name="Int. J. Syst. Evol. Microbiol.">
        <title>The Global Catalogue of Microorganisms (GCM) 10K type strain sequencing project: providing services to taxonomists for standard genome sequencing and annotation.</title>
        <authorList>
            <consortium name="The Broad Institute Genomics Platform"/>
            <consortium name="The Broad Institute Genome Sequencing Center for Infectious Disease"/>
            <person name="Wu L."/>
            <person name="Ma J."/>
        </authorList>
    </citation>
    <scope>NUCLEOTIDE SEQUENCE [LARGE SCALE GENOMIC DNA]</scope>
    <source>
        <strain evidence="3">CECT 7956</strain>
    </source>
</reference>
<dbReference type="EMBL" id="JBHRYQ010000001">
    <property type="protein sequence ID" value="MFC3809409.1"/>
    <property type="molecule type" value="Genomic_DNA"/>
</dbReference>